<dbReference type="OrthoDB" id="116741at2"/>
<dbReference type="Proteomes" id="UP000199470">
    <property type="component" value="Unassembled WGS sequence"/>
</dbReference>
<keyword evidence="1" id="KW-0732">Signal</keyword>
<keyword evidence="3" id="KW-1185">Reference proteome</keyword>
<gene>
    <name evidence="2" type="ORF">SAMN02982985_00648</name>
</gene>
<feature type="signal peptide" evidence="1">
    <location>
        <begin position="1"/>
        <end position="21"/>
    </location>
</feature>
<protein>
    <submittedName>
        <fullName evidence="2">Uncharacterized protein</fullName>
    </submittedName>
</protein>
<feature type="chain" id="PRO_5011572699" evidence="1">
    <location>
        <begin position="22"/>
        <end position="152"/>
    </location>
</feature>
<accession>A0A1I4ILU6</accession>
<proteinExistence type="predicted"/>
<reference evidence="2 3" key="1">
    <citation type="submission" date="2016-10" db="EMBL/GenBank/DDBJ databases">
        <authorList>
            <person name="de Groot N.N."/>
        </authorList>
    </citation>
    <scope>NUCLEOTIDE SEQUENCE [LARGE SCALE GENOMIC DNA]</scope>
    <source>
        <strain evidence="2 3">ATCC 43154</strain>
    </source>
</reference>
<evidence type="ECO:0000313" key="2">
    <source>
        <dbReference type="EMBL" id="SFL55389.1"/>
    </source>
</evidence>
<dbReference type="STRING" id="758825.SAMN02982985_00648"/>
<sequence>MTSPLSLMMPCLPGTSLVAVAATLVEAQKQIDAALEDIGTVHFARFLMLDRSQANLQPQLKSAGTSDSLIIGVVTEYDGDFNAYIQDFVTQLGDVFDALLKFVVGGAALTPVINNVPAFQAYITVNDASQHIPNNSLYAAYPQTVQQILAAV</sequence>
<organism evidence="2 3">
    <name type="scientific">Rugamonas rubra</name>
    <dbReference type="NCBI Taxonomy" id="758825"/>
    <lineage>
        <taxon>Bacteria</taxon>
        <taxon>Pseudomonadati</taxon>
        <taxon>Pseudomonadota</taxon>
        <taxon>Betaproteobacteria</taxon>
        <taxon>Burkholderiales</taxon>
        <taxon>Oxalobacteraceae</taxon>
        <taxon>Telluria group</taxon>
        <taxon>Rugamonas</taxon>
    </lineage>
</organism>
<dbReference type="RefSeq" id="WP_139236270.1">
    <property type="nucleotide sequence ID" value="NZ_FOTW01000005.1"/>
</dbReference>
<evidence type="ECO:0000256" key="1">
    <source>
        <dbReference type="SAM" id="SignalP"/>
    </source>
</evidence>
<dbReference type="AlphaFoldDB" id="A0A1I4ILU6"/>
<name>A0A1I4ILU6_9BURK</name>
<evidence type="ECO:0000313" key="3">
    <source>
        <dbReference type="Proteomes" id="UP000199470"/>
    </source>
</evidence>
<dbReference type="EMBL" id="FOTW01000005">
    <property type="protein sequence ID" value="SFL55389.1"/>
    <property type="molecule type" value="Genomic_DNA"/>
</dbReference>